<dbReference type="Pfam" id="PF13307">
    <property type="entry name" value="Helicase_C_2"/>
    <property type="match status" value="1"/>
</dbReference>
<keyword evidence="3" id="KW-0067">ATP-binding</keyword>
<dbReference type="Gene3D" id="3.40.50.300">
    <property type="entry name" value="P-loop containing nucleotide triphosphate hydrolases"/>
    <property type="match status" value="2"/>
</dbReference>
<dbReference type="EMBL" id="JARRAF010000034">
    <property type="protein sequence ID" value="MDK2126247.1"/>
    <property type="molecule type" value="Genomic_DNA"/>
</dbReference>
<evidence type="ECO:0000256" key="2">
    <source>
        <dbReference type="ARBA" id="ARBA00022801"/>
    </source>
</evidence>
<evidence type="ECO:0000256" key="1">
    <source>
        <dbReference type="ARBA" id="ARBA00022741"/>
    </source>
</evidence>
<organism evidence="6 7">
    <name type="scientific">Parachitinimonas caeni</name>
    <dbReference type="NCBI Taxonomy" id="3031301"/>
    <lineage>
        <taxon>Bacteria</taxon>
        <taxon>Pseudomonadati</taxon>
        <taxon>Pseudomonadota</taxon>
        <taxon>Betaproteobacteria</taxon>
        <taxon>Neisseriales</taxon>
        <taxon>Chitinibacteraceae</taxon>
        <taxon>Parachitinimonas</taxon>
    </lineage>
</organism>
<dbReference type="SMART" id="SM00491">
    <property type="entry name" value="HELICc2"/>
    <property type="match status" value="1"/>
</dbReference>
<dbReference type="InterPro" id="IPR014013">
    <property type="entry name" value="Helic_SF1/SF2_ATP-bd_DinG/Rad3"/>
</dbReference>
<dbReference type="GO" id="GO:0003678">
    <property type="term" value="F:DNA helicase activity"/>
    <property type="evidence" value="ECO:0007669"/>
    <property type="project" value="UniProtKB-EC"/>
</dbReference>
<dbReference type="InterPro" id="IPR011545">
    <property type="entry name" value="DEAD/DEAH_box_helicase_dom"/>
</dbReference>
<comment type="similarity">
    <text evidence="4">Belongs to the helicase family. DinG subfamily.</text>
</comment>
<comment type="caution">
    <text evidence="6">The sequence shown here is derived from an EMBL/GenBank/DDBJ whole genome shotgun (WGS) entry which is preliminary data.</text>
</comment>
<dbReference type="PANTHER" id="PTHR11472">
    <property type="entry name" value="DNA REPAIR DEAD HELICASE RAD3/XP-D SUBFAMILY MEMBER"/>
    <property type="match status" value="1"/>
</dbReference>
<dbReference type="PANTHER" id="PTHR11472:SF34">
    <property type="entry name" value="REGULATOR OF TELOMERE ELONGATION HELICASE 1"/>
    <property type="match status" value="1"/>
</dbReference>
<accession>A0ABT7E1Q3</accession>
<name>A0ABT7E1Q3_9NEIS</name>
<dbReference type="Pfam" id="PF00270">
    <property type="entry name" value="DEAD"/>
    <property type="match status" value="1"/>
</dbReference>
<feature type="domain" description="Helicase ATP-binding" evidence="5">
    <location>
        <begin position="18"/>
        <end position="316"/>
    </location>
</feature>
<dbReference type="InterPro" id="IPR045028">
    <property type="entry name" value="DinG/Rad3-like"/>
</dbReference>
<evidence type="ECO:0000313" key="6">
    <source>
        <dbReference type="EMBL" id="MDK2126247.1"/>
    </source>
</evidence>
<keyword evidence="7" id="KW-1185">Reference proteome</keyword>
<dbReference type="Proteomes" id="UP001172778">
    <property type="component" value="Unassembled WGS sequence"/>
</dbReference>
<evidence type="ECO:0000256" key="3">
    <source>
        <dbReference type="ARBA" id="ARBA00022840"/>
    </source>
</evidence>
<keyword evidence="1" id="KW-0547">Nucleotide-binding</keyword>
<dbReference type="InterPro" id="IPR027417">
    <property type="entry name" value="P-loop_NTPase"/>
</dbReference>
<protein>
    <submittedName>
        <fullName evidence="6">ATP-dependent DNA helicase</fullName>
        <ecNumber evidence="6">3.6.4.12</ecNumber>
    </submittedName>
</protein>
<dbReference type="SUPFAM" id="SSF52540">
    <property type="entry name" value="P-loop containing nucleoside triphosphate hydrolases"/>
    <property type="match status" value="1"/>
</dbReference>
<proteinExistence type="inferred from homology"/>
<keyword evidence="2 6" id="KW-0378">Hydrolase</keyword>
<sequence>MSIHDEVIAGVHRILGVNGLLVRDGLTHSEIQFQYALRVAEGFTRPENPDDARTRINLQEAQTGTGKTLGYLVPLLLCSALTGKRVMVSTHTRALQKQILDKDAALAQRWVAEVTGRALTVRRRVGRANYLSPFGCQQLLAELESATPPAKAEADCLERILAWLNATDKLGRPQNSGVLDDCLADLELDTLPAGISRGRITLNQDCPAAEQQHYLTDVALSKAADVVVVNHALLMMHAFRWAQILDDQQGDEARTARFIVADEADRLPDAAASIIGADLTLHQMMMLAQDVGKLYPGASNAVEAIQTLHDEVKAMRTPSTAVLALLEGDDNSQRLAQRVVQANNAAKAVASRISRLLTRGEAELGQHDKLARFVDMSNDLALFATAMQAHDNTAVVSWSPVRAYPALRIGRPNPGRLLSRLWRDRTDAMDDTLPSPDPLDAILFTSATLSVPGKPMPMAFDEFAQSVGVIRVPRKGESISIHRAQTDLYAQFEPARFGDLQFVLADPRVPNPSAGDGAETDRHESNPEWLDYCAHVVDQAWESGGRVLVLTLSHADTRALHERLQGRPVAEHLLWHHAGEPLHSLTANYINAERAVLLTPGGWEGLDLPGMVPNLVISRIPFTPPQNADAEILRTHLAALGYAPDKIKAALASKATNAARRKLAQGIGRAIRTKTDKATIWIADPRFPLPEIMEGSLDPILMDALPRHVQRMMLHCIPPRFRSSSFAEAKLCLRDNGLYRPD</sequence>
<gene>
    <name evidence="6" type="ORF">PZA18_19570</name>
</gene>
<keyword evidence="6" id="KW-0347">Helicase</keyword>
<reference evidence="6" key="1">
    <citation type="submission" date="2023-03" db="EMBL/GenBank/DDBJ databases">
        <title>Chitinimonas shenzhenensis gen. nov., sp. nov., a novel member of family Burkholderiaceae isolated from activated sludge collected in Shen Zhen, China.</title>
        <authorList>
            <person name="Wang X."/>
        </authorList>
    </citation>
    <scope>NUCLEOTIDE SEQUENCE</scope>
    <source>
        <strain evidence="6">DQS-5</strain>
    </source>
</reference>
<dbReference type="PROSITE" id="PS51193">
    <property type="entry name" value="HELICASE_ATP_BIND_2"/>
    <property type="match status" value="1"/>
</dbReference>
<dbReference type="EC" id="3.6.4.12" evidence="6"/>
<evidence type="ECO:0000256" key="4">
    <source>
        <dbReference type="ARBA" id="ARBA00038058"/>
    </source>
</evidence>
<dbReference type="GO" id="GO:0016787">
    <property type="term" value="F:hydrolase activity"/>
    <property type="evidence" value="ECO:0007669"/>
    <property type="project" value="UniProtKB-KW"/>
</dbReference>
<dbReference type="RefSeq" id="WP_284102567.1">
    <property type="nucleotide sequence ID" value="NZ_JARRAF010000034.1"/>
</dbReference>
<evidence type="ECO:0000259" key="5">
    <source>
        <dbReference type="PROSITE" id="PS51193"/>
    </source>
</evidence>
<dbReference type="InterPro" id="IPR006555">
    <property type="entry name" value="ATP-dep_Helicase_C"/>
</dbReference>
<evidence type="ECO:0000313" key="7">
    <source>
        <dbReference type="Proteomes" id="UP001172778"/>
    </source>
</evidence>